<name>A0A0M3I3U1_ASCLU</name>
<proteinExistence type="predicted"/>
<keyword evidence="2" id="KW-1185">Reference proteome</keyword>
<keyword evidence="1" id="KW-0812">Transmembrane</keyword>
<protein>
    <submittedName>
        <fullName evidence="3">G_PROTEIN_RECEP_F1_2 domain-containing protein</fullName>
    </submittedName>
</protein>
<evidence type="ECO:0000313" key="3">
    <source>
        <dbReference type="WBParaSite" id="ALUE_0001135601-mRNA-1"/>
    </source>
</evidence>
<reference evidence="3" key="1">
    <citation type="submission" date="2016-05" db="UniProtKB">
        <authorList>
            <consortium name="WormBaseParasite"/>
        </authorList>
    </citation>
    <scope>IDENTIFICATION</scope>
</reference>
<feature type="transmembrane region" description="Helical" evidence="1">
    <location>
        <begin position="58"/>
        <end position="76"/>
    </location>
</feature>
<evidence type="ECO:0000313" key="2">
    <source>
        <dbReference type="Proteomes" id="UP000036681"/>
    </source>
</evidence>
<organism evidence="2 3">
    <name type="scientific">Ascaris lumbricoides</name>
    <name type="common">Giant roundworm</name>
    <dbReference type="NCBI Taxonomy" id="6252"/>
    <lineage>
        <taxon>Eukaryota</taxon>
        <taxon>Metazoa</taxon>
        <taxon>Ecdysozoa</taxon>
        <taxon>Nematoda</taxon>
        <taxon>Chromadorea</taxon>
        <taxon>Rhabditida</taxon>
        <taxon>Spirurina</taxon>
        <taxon>Ascaridomorpha</taxon>
        <taxon>Ascaridoidea</taxon>
        <taxon>Ascarididae</taxon>
        <taxon>Ascaris</taxon>
    </lineage>
</organism>
<accession>A0A0M3I3U1</accession>
<dbReference type="Proteomes" id="UP000036681">
    <property type="component" value="Unplaced"/>
</dbReference>
<keyword evidence="1" id="KW-1133">Transmembrane helix</keyword>
<dbReference type="WBParaSite" id="ALUE_0001135601-mRNA-1">
    <property type="protein sequence ID" value="ALUE_0001135601-mRNA-1"/>
    <property type="gene ID" value="ALUE_0001135601"/>
</dbReference>
<dbReference type="AlphaFoldDB" id="A0A0M3I3U1"/>
<feature type="transmembrane region" description="Helical" evidence="1">
    <location>
        <begin position="88"/>
        <end position="112"/>
    </location>
</feature>
<keyword evidence="1" id="KW-0472">Membrane</keyword>
<sequence length="122" mass="13844">MKLLYMLHILMRASLENKIGTFLDGEGNFSDTIYTPFPCAGLGLQCAELLTWQNLLDIFVTIARYILTLFVMIISLKLIDPNNQIRQFVLNLFVTCIPSDLLLGATNVLMLADLYTSVFDYE</sequence>
<evidence type="ECO:0000256" key="1">
    <source>
        <dbReference type="SAM" id="Phobius"/>
    </source>
</evidence>